<protein>
    <submittedName>
        <fullName evidence="1">Uncharacterized protein</fullName>
    </submittedName>
</protein>
<dbReference type="STRING" id="112413.SAMN05421854_102465"/>
<gene>
    <name evidence="1" type="ORF">SAMN05421854_102465</name>
</gene>
<name>A0A1I5IH83_9PSEU</name>
<dbReference type="Proteomes" id="UP000199137">
    <property type="component" value="Unassembled WGS sequence"/>
</dbReference>
<proteinExistence type="predicted"/>
<dbReference type="RefSeq" id="WP_093573045.1">
    <property type="nucleotide sequence ID" value="NZ_FOWC01000002.1"/>
</dbReference>
<dbReference type="OrthoDB" id="3628853at2"/>
<evidence type="ECO:0000313" key="2">
    <source>
        <dbReference type="Proteomes" id="UP000199137"/>
    </source>
</evidence>
<reference evidence="2" key="1">
    <citation type="submission" date="2016-10" db="EMBL/GenBank/DDBJ databases">
        <authorList>
            <person name="Varghese N."/>
            <person name="Submissions S."/>
        </authorList>
    </citation>
    <scope>NUCLEOTIDE SEQUENCE [LARGE SCALE GENOMIC DNA]</scope>
    <source>
        <strain evidence="2">DSM 44637</strain>
    </source>
</reference>
<accession>A0A1I5IH83</accession>
<dbReference type="EMBL" id="FOWC01000002">
    <property type="protein sequence ID" value="SFO59772.1"/>
    <property type="molecule type" value="Genomic_DNA"/>
</dbReference>
<sequence>MTDMLATAADLRALLDEDDTSLPDAKAELLLQLATGAVQTAAGQQLVFVADDTVQLLGDTDAWFTLPQRPVTAVASVTVDGGTATDYKRFGDRLWRRCGWAVRACEPSVVEVTYSHGYADGDGHLTLARSAVLALAAQMFTNPVGAVGMSIDDYRLQFTQTSQSDLAGLVPGNLRKALRRTYGARARLVKIG</sequence>
<dbReference type="AlphaFoldDB" id="A0A1I5IH83"/>
<evidence type="ECO:0000313" key="1">
    <source>
        <dbReference type="EMBL" id="SFO59772.1"/>
    </source>
</evidence>
<organism evidence="1 2">
    <name type="scientific">Amycolatopsis rubida</name>
    <dbReference type="NCBI Taxonomy" id="112413"/>
    <lineage>
        <taxon>Bacteria</taxon>
        <taxon>Bacillati</taxon>
        <taxon>Actinomycetota</taxon>
        <taxon>Actinomycetes</taxon>
        <taxon>Pseudonocardiales</taxon>
        <taxon>Pseudonocardiaceae</taxon>
        <taxon>Amycolatopsis</taxon>
    </lineage>
</organism>